<accession>A0AAN4ZE40</accession>
<protein>
    <submittedName>
        <fullName evidence="1">Uncharacterized protein</fullName>
    </submittedName>
</protein>
<sequence>QENVVVVFGKNVTVHCVQKVCSLCSNLENVKCDLCEGANFTAAPKECKLTSCPDDKWRLPNDELYTGKIECKKNTKPNTGRKAAWYTQEGRQITQASCAKPVNCWAYGNISHGCPPQHHCDGFNYDSDRKNLSCPNGQLTWYHTPTSTVSIGNVTCSSLTGRYTDDTNKSIEEHAYVEILQGFVLRQPLLYQPDLLSLWARPLALQWAELSSRSFSLSSSSLLLDVFIRREKKIELRRTKR</sequence>
<evidence type="ECO:0000313" key="1">
    <source>
        <dbReference type="EMBL" id="GMR37451.1"/>
    </source>
</evidence>
<reference evidence="2" key="1">
    <citation type="submission" date="2022-10" db="EMBL/GenBank/DDBJ databases">
        <title>Genome assembly of Pristionchus species.</title>
        <authorList>
            <person name="Yoshida K."/>
            <person name="Sommer R.J."/>
        </authorList>
    </citation>
    <scope>NUCLEOTIDE SEQUENCE [LARGE SCALE GENOMIC DNA]</scope>
    <source>
        <strain evidence="2">RS5460</strain>
    </source>
</reference>
<comment type="caution">
    <text evidence="1">The sequence shown here is derived from an EMBL/GenBank/DDBJ whole genome shotgun (WGS) entry which is preliminary data.</text>
</comment>
<keyword evidence="2" id="KW-1185">Reference proteome</keyword>
<feature type="non-terminal residue" evidence="1">
    <location>
        <position position="1"/>
    </location>
</feature>
<dbReference type="Proteomes" id="UP001328107">
    <property type="component" value="Unassembled WGS sequence"/>
</dbReference>
<organism evidence="1 2">
    <name type="scientific">Pristionchus mayeri</name>
    <dbReference type="NCBI Taxonomy" id="1317129"/>
    <lineage>
        <taxon>Eukaryota</taxon>
        <taxon>Metazoa</taxon>
        <taxon>Ecdysozoa</taxon>
        <taxon>Nematoda</taxon>
        <taxon>Chromadorea</taxon>
        <taxon>Rhabditida</taxon>
        <taxon>Rhabditina</taxon>
        <taxon>Diplogasteromorpha</taxon>
        <taxon>Diplogasteroidea</taxon>
        <taxon>Neodiplogasteridae</taxon>
        <taxon>Pristionchus</taxon>
    </lineage>
</organism>
<dbReference type="AlphaFoldDB" id="A0AAN4ZE40"/>
<proteinExistence type="predicted"/>
<evidence type="ECO:0000313" key="2">
    <source>
        <dbReference type="Proteomes" id="UP001328107"/>
    </source>
</evidence>
<dbReference type="EMBL" id="BTRK01000002">
    <property type="protein sequence ID" value="GMR37451.1"/>
    <property type="molecule type" value="Genomic_DNA"/>
</dbReference>
<gene>
    <name evidence="1" type="ORF">PMAYCL1PPCAC_07646</name>
</gene>
<name>A0AAN4ZE40_9BILA</name>